<reference evidence="1 2" key="1">
    <citation type="journal article" date="2003" name="Int. J. Syst. Evol. Microbiol.">
        <title>Bacillus nealsonii sp. nov., isolated from a spacecraft-assembly facility, whose spores are gamma-radiation resistant.</title>
        <authorList>
            <person name="Venkateswaran K."/>
            <person name="Kempf M."/>
            <person name="Chen F."/>
            <person name="Satomi M."/>
            <person name="Nicholson W."/>
            <person name="Kern R."/>
        </authorList>
    </citation>
    <scope>NUCLEOTIDE SEQUENCE [LARGE SCALE GENOMIC DNA]</scope>
    <source>
        <strain evidence="1 2">FO-92</strain>
    </source>
</reference>
<proteinExistence type="predicted"/>
<accession>A0A2N0YZC2</accession>
<dbReference type="Proteomes" id="UP000233375">
    <property type="component" value="Unassembled WGS sequence"/>
</dbReference>
<sequence>MVKGSAQQASDTLAWAKKFAAETPFEIPYIVEATTRLQASGMKAQDVLGIIGDMVSVRG</sequence>
<gene>
    <name evidence="1" type="ORF">CWS01_15910</name>
</gene>
<dbReference type="EMBL" id="PISE01000037">
    <property type="protein sequence ID" value="PKG22616.1"/>
    <property type="molecule type" value="Genomic_DNA"/>
</dbReference>
<name>A0A2N0YZC2_9BACI</name>
<evidence type="ECO:0000313" key="2">
    <source>
        <dbReference type="Proteomes" id="UP000233375"/>
    </source>
</evidence>
<evidence type="ECO:0000313" key="1">
    <source>
        <dbReference type="EMBL" id="PKG22616.1"/>
    </source>
</evidence>
<keyword evidence="2" id="KW-1185">Reference proteome</keyword>
<protein>
    <submittedName>
        <fullName evidence="1">Uncharacterized protein</fullName>
    </submittedName>
</protein>
<organism evidence="1 2">
    <name type="scientific">Niallia nealsonii</name>
    <dbReference type="NCBI Taxonomy" id="115979"/>
    <lineage>
        <taxon>Bacteria</taxon>
        <taxon>Bacillati</taxon>
        <taxon>Bacillota</taxon>
        <taxon>Bacilli</taxon>
        <taxon>Bacillales</taxon>
        <taxon>Bacillaceae</taxon>
        <taxon>Niallia</taxon>
    </lineage>
</organism>
<dbReference type="AlphaFoldDB" id="A0A2N0YZC2"/>
<comment type="caution">
    <text evidence="1">The sequence shown here is derived from an EMBL/GenBank/DDBJ whole genome shotgun (WGS) entry which is preliminary data.</text>
</comment>